<dbReference type="Proteomes" id="UP000518266">
    <property type="component" value="Unassembled WGS sequence"/>
</dbReference>
<protein>
    <submittedName>
        <fullName evidence="1">Uncharacterized protein</fullName>
    </submittedName>
</protein>
<dbReference type="OrthoDB" id="416119at2759"/>
<organism evidence="1 2">
    <name type="scientific">Dissostichus mawsoni</name>
    <name type="common">Antarctic cod</name>
    <dbReference type="NCBI Taxonomy" id="36200"/>
    <lineage>
        <taxon>Eukaryota</taxon>
        <taxon>Metazoa</taxon>
        <taxon>Chordata</taxon>
        <taxon>Craniata</taxon>
        <taxon>Vertebrata</taxon>
        <taxon>Euteleostomi</taxon>
        <taxon>Actinopterygii</taxon>
        <taxon>Neopterygii</taxon>
        <taxon>Teleostei</taxon>
        <taxon>Neoteleostei</taxon>
        <taxon>Acanthomorphata</taxon>
        <taxon>Eupercaria</taxon>
        <taxon>Perciformes</taxon>
        <taxon>Notothenioidei</taxon>
        <taxon>Nototheniidae</taxon>
        <taxon>Dissostichus</taxon>
    </lineage>
</organism>
<sequence>MWTKQTYYDQGEKADKLLAWRVKKMQAERIINSIKSVSGNLTADPKEIHNHFRDFYKSVYKSEYTENRAAQSNVLDQLQFHTLGSSISDLNSVTSCNLRAAVQPEERERGSRGGAGQTDGAVELHQLCAAGAIARFLSSRDPVDMKKVILPSYSGAVKLLTFQDFSQGLFSNDLCLSPGLTEGAVCCQTVL</sequence>
<evidence type="ECO:0000313" key="2">
    <source>
        <dbReference type="Proteomes" id="UP000518266"/>
    </source>
</evidence>
<gene>
    <name evidence="1" type="ORF">F7725_018022</name>
</gene>
<dbReference type="EMBL" id="JAAKFY010000021">
    <property type="protein sequence ID" value="KAF3839305.1"/>
    <property type="molecule type" value="Genomic_DNA"/>
</dbReference>
<keyword evidence="2" id="KW-1185">Reference proteome</keyword>
<name>A0A7J5XQB4_DISMA</name>
<evidence type="ECO:0000313" key="1">
    <source>
        <dbReference type="EMBL" id="KAF3839305.1"/>
    </source>
</evidence>
<comment type="caution">
    <text evidence="1">The sequence shown here is derived from an EMBL/GenBank/DDBJ whole genome shotgun (WGS) entry which is preliminary data.</text>
</comment>
<proteinExistence type="predicted"/>
<dbReference type="AlphaFoldDB" id="A0A7J5XQB4"/>
<accession>A0A7J5XQB4</accession>
<reference evidence="1 2" key="1">
    <citation type="submission" date="2020-03" db="EMBL/GenBank/DDBJ databases">
        <title>Dissostichus mawsoni Genome sequencing and assembly.</title>
        <authorList>
            <person name="Park H."/>
        </authorList>
    </citation>
    <scope>NUCLEOTIDE SEQUENCE [LARGE SCALE GENOMIC DNA]</scope>
    <source>
        <strain evidence="1">DM0001</strain>
        <tissue evidence="1">Muscle</tissue>
    </source>
</reference>